<gene>
    <name evidence="2" type="ORF">H2201_001735</name>
</gene>
<dbReference type="EMBL" id="JAPDRL010000008">
    <property type="protein sequence ID" value="KAJ9668305.1"/>
    <property type="molecule type" value="Genomic_DNA"/>
</dbReference>
<feature type="chain" id="PRO_5045673294" description="Hydrophobin" evidence="1">
    <location>
        <begin position="18"/>
        <end position="89"/>
    </location>
</feature>
<evidence type="ECO:0000256" key="1">
    <source>
        <dbReference type="SAM" id="SignalP"/>
    </source>
</evidence>
<keyword evidence="1" id="KW-0732">Signal</keyword>
<reference evidence="2" key="1">
    <citation type="submission" date="2022-10" db="EMBL/GenBank/DDBJ databases">
        <title>Culturing micro-colonial fungi from biological soil crusts in the Mojave desert and describing Neophaeococcomyces mojavensis, and introducing the new genera and species Taxawa tesnikishii.</title>
        <authorList>
            <person name="Kurbessoian T."/>
            <person name="Stajich J.E."/>
        </authorList>
    </citation>
    <scope>NUCLEOTIDE SEQUENCE</scope>
    <source>
        <strain evidence="2">TK_1</strain>
    </source>
</reference>
<evidence type="ECO:0008006" key="4">
    <source>
        <dbReference type="Google" id="ProtNLM"/>
    </source>
</evidence>
<proteinExistence type="predicted"/>
<organism evidence="2 3">
    <name type="scientific">Coniosporium apollinis</name>
    <dbReference type="NCBI Taxonomy" id="61459"/>
    <lineage>
        <taxon>Eukaryota</taxon>
        <taxon>Fungi</taxon>
        <taxon>Dikarya</taxon>
        <taxon>Ascomycota</taxon>
        <taxon>Pezizomycotina</taxon>
        <taxon>Dothideomycetes</taxon>
        <taxon>Dothideomycetes incertae sedis</taxon>
        <taxon>Coniosporium</taxon>
    </lineage>
</organism>
<sequence length="89" mass="9002">MHFSAIVTIMAATMGMAANAAPALQARTSCPANQNAKCCNALVPTLLGGIIVSVGLGCVDLIAGSYGAQTACYSQQNNEGITVNVCQLL</sequence>
<accession>A0ABQ9P414</accession>
<name>A0ABQ9P414_9PEZI</name>
<evidence type="ECO:0000313" key="2">
    <source>
        <dbReference type="EMBL" id="KAJ9668305.1"/>
    </source>
</evidence>
<dbReference type="Proteomes" id="UP001172684">
    <property type="component" value="Unassembled WGS sequence"/>
</dbReference>
<comment type="caution">
    <text evidence="2">The sequence shown here is derived from an EMBL/GenBank/DDBJ whole genome shotgun (WGS) entry which is preliminary data.</text>
</comment>
<evidence type="ECO:0000313" key="3">
    <source>
        <dbReference type="Proteomes" id="UP001172684"/>
    </source>
</evidence>
<feature type="signal peptide" evidence="1">
    <location>
        <begin position="1"/>
        <end position="17"/>
    </location>
</feature>
<keyword evidence="3" id="KW-1185">Reference proteome</keyword>
<protein>
    <recommendedName>
        <fullName evidence="4">Hydrophobin</fullName>
    </recommendedName>
</protein>